<dbReference type="PANTHER" id="PTHR48148:SF3">
    <property type="entry name" value="KERATINOCYTE PROLINE-RICH PROTEIN"/>
    <property type="match status" value="1"/>
</dbReference>
<evidence type="ECO:0000256" key="1">
    <source>
        <dbReference type="SAM" id="MobiDB-lite"/>
    </source>
</evidence>
<sequence>MLGTVSTNAVCHPTAGQTTGQELVDCDPTAGDYMEIYPTSDYLEPGDLVVFDESKFTFTKKGDRIAKITKTQQAYDSYLVGVVSLASQSSDFNTIGRNFKDGELQQPVALSGRVKVKVSLENGSVKVGDRLTASSIPGVAMKATRAGIVVGIAIDSSEGLISSGSYGMVMTFVSPGYWIPDLADAEIMQSASTSVEAIYEGMSVSDLFGAIITKFASMFEIVFERGIIRVANLISDKLTAKELCLEDVCVTRDQLKALLDATGVPQQATSLPSPSATPDSTSSPQADPSVSPSPSPSSTPDPLVSSSPTPSTSPSPSPAVSGSPAPSPPPSLLIVRDPLASPSLTTTPNPTPELTPQPSDEPTPEL</sequence>
<evidence type="ECO:0000313" key="2">
    <source>
        <dbReference type="EMBL" id="OGM99580.1"/>
    </source>
</evidence>
<dbReference type="EMBL" id="MGJD01000041">
    <property type="protein sequence ID" value="OGM99580.1"/>
    <property type="molecule type" value="Genomic_DNA"/>
</dbReference>
<gene>
    <name evidence="2" type="ORF">A2650_02350</name>
</gene>
<feature type="compositionally biased region" description="Low complexity" evidence="1">
    <location>
        <begin position="300"/>
        <end position="310"/>
    </location>
</feature>
<comment type="caution">
    <text evidence="2">The sequence shown here is derived from an EMBL/GenBank/DDBJ whole genome shotgun (WGS) entry which is preliminary data.</text>
</comment>
<feature type="region of interest" description="Disordered" evidence="1">
    <location>
        <begin position="265"/>
        <end position="366"/>
    </location>
</feature>
<feature type="compositionally biased region" description="Low complexity" evidence="1">
    <location>
        <begin position="268"/>
        <end position="290"/>
    </location>
</feature>
<dbReference type="AlphaFoldDB" id="A0A1F8EFG4"/>
<feature type="compositionally biased region" description="Pro residues" evidence="1">
    <location>
        <begin position="349"/>
        <end position="366"/>
    </location>
</feature>
<organism evidence="2 3">
    <name type="scientific">Candidatus Yanofskybacteria bacterium RIFCSPHIGHO2_01_FULL_41_53</name>
    <dbReference type="NCBI Taxonomy" id="1802663"/>
    <lineage>
        <taxon>Bacteria</taxon>
        <taxon>Candidatus Yanofskyibacteriota</taxon>
    </lineage>
</organism>
<feature type="compositionally biased region" description="Low complexity" evidence="1">
    <location>
        <begin position="338"/>
        <end position="348"/>
    </location>
</feature>
<evidence type="ECO:0000313" key="3">
    <source>
        <dbReference type="Proteomes" id="UP000177117"/>
    </source>
</evidence>
<dbReference type="Gene3D" id="2.40.300.10">
    <property type="entry name" value="Head decoration protein D"/>
    <property type="match status" value="1"/>
</dbReference>
<dbReference type="Proteomes" id="UP000177117">
    <property type="component" value="Unassembled WGS sequence"/>
</dbReference>
<accession>A0A1F8EFG4</accession>
<dbReference type="PANTHER" id="PTHR48148">
    <property type="entry name" value="KERATINOCYTE PROLINE-RICH PROTEIN"/>
    <property type="match status" value="1"/>
</dbReference>
<reference evidence="2 3" key="1">
    <citation type="journal article" date="2016" name="Nat. Commun.">
        <title>Thousands of microbial genomes shed light on interconnected biogeochemical processes in an aquifer system.</title>
        <authorList>
            <person name="Anantharaman K."/>
            <person name="Brown C.T."/>
            <person name="Hug L.A."/>
            <person name="Sharon I."/>
            <person name="Castelle C.J."/>
            <person name="Probst A.J."/>
            <person name="Thomas B.C."/>
            <person name="Singh A."/>
            <person name="Wilkins M.J."/>
            <person name="Karaoz U."/>
            <person name="Brodie E.L."/>
            <person name="Williams K.H."/>
            <person name="Hubbard S.S."/>
            <person name="Banfield J.F."/>
        </authorList>
    </citation>
    <scope>NUCLEOTIDE SEQUENCE [LARGE SCALE GENOMIC DNA]</scope>
</reference>
<name>A0A1F8EFG4_9BACT</name>
<proteinExistence type="predicted"/>
<protein>
    <submittedName>
        <fullName evidence="2">Uncharacterized protein</fullName>
    </submittedName>
</protein>